<comment type="caution">
    <text evidence="1">The sequence shown here is derived from an EMBL/GenBank/DDBJ whole genome shotgun (WGS) entry which is preliminary data.</text>
</comment>
<protein>
    <submittedName>
        <fullName evidence="1">Uncharacterized protein</fullName>
    </submittedName>
</protein>
<gene>
    <name evidence="1" type="ORF">G5C65_05675</name>
</gene>
<dbReference type="AlphaFoldDB" id="A0A6G4WSM6"/>
<reference evidence="1 2" key="1">
    <citation type="submission" date="2020-02" db="EMBL/GenBank/DDBJ databases">
        <title>Whole-genome analyses of novel actinobacteria.</title>
        <authorList>
            <person name="Sahin N."/>
            <person name="Tatar D."/>
        </authorList>
    </citation>
    <scope>NUCLEOTIDE SEQUENCE [LARGE SCALE GENOMIC DNA]</scope>
    <source>
        <strain evidence="1 2">SB3404</strain>
    </source>
</reference>
<evidence type="ECO:0000313" key="2">
    <source>
        <dbReference type="Proteomes" id="UP000477722"/>
    </source>
</evidence>
<accession>A0A6G4WSM6</accession>
<proteinExistence type="predicted"/>
<dbReference type="EMBL" id="JAAKZZ010000034">
    <property type="protein sequence ID" value="NGO67852.1"/>
    <property type="molecule type" value="Genomic_DNA"/>
</dbReference>
<name>A0A6G4WSM6_9ACTN</name>
<evidence type="ECO:0000313" key="1">
    <source>
        <dbReference type="EMBL" id="NGO67852.1"/>
    </source>
</evidence>
<dbReference type="RefSeq" id="WP_165297508.1">
    <property type="nucleotide sequence ID" value="NZ_JAAKZZ010000034.1"/>
</dbReference>
<keyword evidence="2" id="KW-1185">Reference proteome</keyword>
<sequence length="208" mass="22804">MTTTDPRPATGQDAAALIHYTDPRITALAAAGYADSVLQDGRPWHDLDWHEQHAWRTAARDWLRAAVAVGLLPRVIPSTGQALAAVPLDVHPADGRPRTGSRGRAATFRDAASAIDPDVFGWGGPDHHDAWREAQKRLHEIAAEEDADQAGRLDHPDAMAAALVRIETWADHLDDQVQRETRDMARQHPFAEVLRQLLDPAANGEDPL</sequence>
<organism evidence="1 2">
    <name type="scientific">Streptomyces boncukensis</name>
    <dbReference type="NCBI Taxonomy" id="2711219"/>
    <lineage>
        <taxon>Bacteria</taxon>
        <taxon>Bacillati</taxon>
        <taxon>Actinomycetota</taxon>
        <taxon>Actinomycetes</taxon>
        <taxon>Kitasatosporales</taxon>
        <taxon>Streptomycetaceae</taxon>
        <taxon>Streptomyces</taxon>
    </lineage>
</organism>
<dbReference type="Proteomes" id="UP000477722">
    <property type="component" value="Unassembled WGS sequence"/>
</dbReference>